<sequence>MHRALTLDDLHARLAYLPDDAPFTAEQVAQVGMGDRHVTRLLMAGSLRRLVKGVYVRADVEDSLALRCAAVRLVVPDDAVVTDRTAGWLHGAEMVLAPNDHLKAPTVSAFQRRRGGRLRNDLTASGQRLMPDSDVVELMGLRVTTPLRTALDLGRLLHRDQAFAAMGQMLRVGVDQDEALGEVRRFAGFRGVRQLRELLPLVDARVQSPPESVLHLRWLECSDLPVPELQLEVPGPRGSSFFLDLGVSRLRLGAEYDGWEWHSGERAEDDAQRRAWIRNRLGYLVLVFRREQLFGPRENVGLTLRRAVYERTRRLGA</sequence>
<evidence type="ECO:0000313" key="2">
    <source>
        <dbReference type="Proteomes" id="UP000281708"/>
    </source>
</evidence>
<accession>A0A3L8P4D1</accession>
<evidence type="ECO:0000313" key="1">
    <source>
        <dbReference type="EMBL" id="RLV49563.1"/>
    </source>
</evidence>
<evidence type="ECO:0008006" key="3">
    <source>
        <dbReference type="Google" id="ProtNLM"/>
    </source>
</evidence>
<dbReference type="EMBL" id="RDBE01000006">
    <property type="protein sequence ID" value="RLV49563.1"/>
    <property type="molecule type" value="Genomic_DNA"/>
</dbReference>
<dbReference type="AlphaFoldDB" id="A0A3L8P4D1"/>
<name>A0A3L8P4D1_9ACTN</name>
<organism evidence="1 2">
    <name type="scientific">Nocardioides mangrovicus</name>
    <dbReference type="NCBI Taxonomy" id="2478913"/>
    <lineage>
        <taxon>Bacteria</taxon>
        <taxon>Bacillati</taxon>
        <taxon>Actinomycetota</taxon>
        <taxon>Actinomycetes</taxon>
        <taxon>Propionibacteriales</taxon>
        <taxon>Nocardioidaceae</taxon>
        <taxon>Nocardioides</taxon>
    </lineage>
</organism>
<reference evidence="1 2" key="1">
    <citation type="submission" date="2018-10" db="EMBL/GenBank/DDBJ databases">
        <title>Marmoricola sp. 4Q3S-7 whole genome shotgun sequence.</title>
        <authorList>
            <person name="Li F."/>
        </authorList>
    </citation>
    <scope>NUCLEOTIDE SEQUENCE [LARGE SCALE GENOMIC DNA]</scope>
    <source>
        <strain evidence="1 2">4Q3S-7</strain>
    </source>
</reference>
<comment type="caution">
    <text evidence="1">The sequence shown here is derived from an EMBL/GenBank/DDBJ whole genome shotgun (WGS) entry which is preliminary data.</text>
</comment>
<keyword evidence="2" id="KW-1185">Reference proteome</keyword>
<dbReference type="Proteomes" id="UP000281708">
    <property type="component" value="Unassembled WGS sequence"/>
</dbReference>
<dbReference type="RefSeq" id="WP_121805328.1">
    <property type="nucleotide sequence ID" value="NZ_RDBE01000006.1"/>
</dbReference>
<gene>
    <name evidence="1" type="ORF">D9V37_06460</name>
</gene>
<protein>
    <recommendedName>
        <fullName evidence="3">DUF559 domain-containing protein</fullName>
    </recommendedName>
</protein>
<dbReference type="OrthoDB" id="5517693at2"/>
<proteinExistence type="predicted"/>